<sequence>MKKDLVLVANKPPINPIGNIIDSFDKIIRINKMDHLGHSGNRIDGLYLEMNHDFVVNCGGGKNKEYFKNANHIFIRNFINKTF</sequence>
<proteinExistence type="predicted"/>
<dbReference type="KEGG" id="smiz:4412673_00251"/>
<gene>
    <name evidence="1" type="ORF">SAMEA4412673_00251</name>
</gene>
<dbReference type="RefSeq" id="WP_093100963.1">
    <property type="nucleotide sequence ID" value="NZ_FNGK01000009.1"/>
</dbReference>
<dbReference type="AlphaFoldDB" id="A0AAJ4X871"/>
<organism evidence="1 2">
    <name type="scientific">Sphingobacterium mizutaii</name>
    <dbReference type="NCBI Taxonomy" id="1010"/>
    <lineage>
        <taxon>Bacteria</taxon>
        <taxon>Pseudomonadati</taxon>
        <taxon>Bacteroidota</taxon>
        <taxon>Sphingobacteriia</taxon>
        <taxon>Sphingobacteriales</taxon>
        <taxon>Sphingobacteriaceae</taxon>
        <taxon>Sphingobacterium</taxon>
    </lineage>
</organism>
<evidence type="ECO:0000313" key="1">
    <source>
        <dbReference type="EMBL" id="SNV37831.1"/>
    </source>
</evidence>
<dbReference type="EMBL" id="LT906468">
    <property type="protein sequence ID" value="SNV37831.1"/>
    <property type="molecule type" value="Genomic_DNA"/>
</dbReference>
<accession>A0AAJ4X871</accession>
<evidence type="ECO:0000313" key="2">
    <source>
        <dbReference type="Proteomes" id="UP000215355"/>
    </source>
</evidence>
<protein>
    <submittedName>
        <fullName evidence="1">Uncharacterized protein</fullName>
    </submittedName>
</protein>
<reference evidence="1 2" key="1">
    <citation type="submission" date="2017-06" db="EMBL/GenBank/DDBJ databases">
        <authorList>
            <consortium name="Pathogen Informatics"/>
        </authorList>
    </citation>
    <scope>NUCLEOTIDE SEQUENCE [LARGE SCALE GENOMIC DNA]</scope>
    <source>
        <strain evidence="1 2">NCTC12149</strain>
    </source>
</reference>
<dbReference type="Proteomes" id="UP000215355">
    <property type="component" value="Chromosome 1"/>
</dbReference>
<name>A0AAJ4X871_9SPHI</name>